<feature type="compositionally biased region" description="Pro residues" evidence="1">
    <location>
        <begin position="13"/>
        <end position="26"/>
    </location>
</feature>
<evidence type="ECO:0000313" key="3">
    <source>
        <dbReference type="EMBL" id="GJT06936.1"/>
    </source>
</evidence>
<feature type="region of interest" description="Disordered" evidence="1">
    <location>
        <begin position="1"/>
        <end position="94"/>
    </location>
</feature>
<accession>A0ABQ5AW89</accession>
<organism evidence="3 4">
    <name type="scientific">Tanacetum coccineum</name>
    <dbReference type="NCBI Taxonomy" id="301880"/>
    <lineage>
        <taxon>Eukaryota</taxon>
        <taxon>Viridiplantae</taxon>
        <taxon>Streptophyta</taxon>
        <taxon>Embryophyta</taxon>
        <taxon>Tracheophyta</taxon>
        <taxon>Spermatophyta</taxon>
        <taxon>Magnoliopsida</taxon>
        <taxon>eudicotyledons</taxon>
        <taxon>Gunneridae</taxon>
        <taxon>Pentapetalae</taxon>
        <taxon>asterids</taxon>
        <taxon>campanulids</taxon>
        <taxon>Asterales</taxon>
        <taxon>Asteraceae</taxon>
        <taxon>Asteroideae</taxon>
        <taxon>Anthemideae</taxon>
        <taxon>Anthemidinae</taxon>
        <taxon>Tanacetum</taxon>
    </lineage>
</organism>
<name>A0ABQ5AW89_9ASTR</name>
<dbReference type="EMBL" id="BQNB010012710">
    <property type="protein sequence ID" value="GJT06936.1"/>
    <property type="molecule type" value="Genomic_DNA"/>
</dbReference>
<feature type="domain" description="Reverse transcriptase Ty1/copia-type" evidence="2">
    <location>
        <begin position="196"/>
        <end position="286"/>
    </location>
</feature>
<feature type="compositionally biased region" description="Low complexity" evidence="1">
    <location>
        <begin position="27"/>
        <end position="47"/>
    </location>
</feature>
<dbReference type="Pfam" id="PF07727">
    <property type="entry name" value="RVT_2"/>
    <property type="match status" value="1"/>
</dbReference>
<feature type="compositionally biased region" description="Pro residues" evidence="1">
    <location>
        <begin position="75"/>
        <end position="87"/>
    </location>
</feature>
<reference evidence="3" key="1">
    <citation type="journal article" date="2022" name="Int. J. Mol. Sci.">
        <title>Draft Genome of Tanacetum Coccineum: Genomic Comparison of Closely Related Tanacetum-Family Plants.</title>
        <authorList>
            <person name="Yamashiro T."/>
            <person name="Shiraishi A."/>
            <person name="Nakayama K."/>
            <person name="Satake H."/>
        </authorList>
    </citation>
    <scope>NUCLEOTIDE SEQUENCE</scope>
</reference>
<protein>
    <submittedName>
        <fullName evidence="3">Uncharacterized mitochondrial protein-like protein</fullName>
    </submittedName>
</protein>
<dbReference type="Proteomes" id="UP001151760">
    <property type="component" value="Unassembled WGS sequence"/>
</dbReference>
<feature type="non-terminal residue" evidence="3">
    <location>
        <position position="1"/>
    </location>
</feature>
<comment type="caution">
    <text evidence="3">The sequence shown here is derived from an EMBL/GenBank/DDBJ whole genome shotgun (WGS) entry which is preliminary data.</text>
</comment>
<reference evidence="3" key="2">
    <citation type="submission" date="2022-01" db="EMBL/GenBank/DDBJ databases">
        <authorList>
            <person name="Yamashiro T."/>
            <person name="Shiraishi A."/>
            <person name="Satake H."/>
            <person name="Nakayama K."/>
        </authorList>
    </citation>
    <scope>NUCLEOTIDE SEQUENCE</scope>
</reference>
<keyword evidence="4" id="KW-1185">Reference proteome</keyword>
<dbReference type="PANTHER" id="PTHR11439:SF470">
    <property type="entry name" value="CYSTEINE-RICH RLK (RECEPTOR-LIKE PROTEIN KINASE) 8"/>
    <property type="match status" value="1"/>
</dbReference>
<sequence>EPINSTSTNTTPSSPPSNTPSSPPTTPENTTPNNDTTQSTTAESTTAPENHQYNTADSTHATPFTQPDNTSPSPSTSPPNTPLPPSLLPLKKSQRTKIVPTKLKDFHHKHPPSTNFTITKHQTTHFFNYNNIHNQTTLHFINTLTHDIDATSYTQASKNPKLVEAMNYEISILESNHTWELITLPHNKHAIGYSSLFTYYKDRDALVHLIYVDNIMLAGNNSSMISNIKQQLHQTFGIKDLGHLHYYLGIEFLRNSKGLAMTHRKYALDLIEFACLQNEKPSKTPLDPRIKLDYIDGEPLLDPSHFRTLVGKLIYLTINRLDIAFAAQLLSQFSQNPHTSHLQALVFS</sequence>
<dbReference type="PANTHER" id="PTHR11439">
    <property type="entry name" value="GAG-POL-RELATED RETROTRANSPOSON"/>
    <property type="match status" value="1"/>
</dbReference>
<dbReference type="InterPro" id="IPR013103">
    <property type="entry name" value="RVT_2"/>
</dbReference>
<evidence type="ECO:0000259" key="2">
    <source>
        <dbReference type="Pfam" id="PF07727"/>
    </source>
</evidence>
<proteinExistence type="predicted"/>
<evidence type="ECO:0000256" key="1">
    <source>
        <dbReference type="SAM" id="MobiDB-lite"/>
    </source>
</evidence>
<evidence type="ECO:0000313" key="4">
    <source>
        <dbReference type="Proteomes" id="UP001151760"/>
    </source>
</evidence>
<feature type="compositionally biased region" description="Low complexity" evidence="1">
    <location>
        <begin position="1"/>
        <end position="12"/>
    </location>
</feature>
<gene>
    <name evidence="3" type="ORF">Tco_0841398</name>
</gene>
<feature type="compositionally biased region" description="Polar residues" evidence="1">
    <location>
        <begin position="48"/>
        <end position="68"/>
    </location>
</feature>